<reference evidence="2 3" key="1">
    <citation type="journal article" date="2019" name="Int. J. Syst. Evol. Microbiol.">
        <title>The Global Catalogue of Microorganisms (GCM) 10K type strain sequencing project: providing services to taxonomists for standard genome sequencing and annotation.</title>
        <authorList>
            <consortium name="The Broad Institute Genomics Platform"/>
            <consortium name="The Broad Institute Genome Sequencing Center for Infectious Disease"/>
            <person name="Wu L."/>
            <person name="Ma J."/>
        </authorList>
    </citation>
    <scope>NUCLEOTIDE SEQUENCE [LARGE SCALE GENOMIC DNA]</scope>
    <source>
        <strain evidence="2 3">XZYJT29</strain>
    </source>
</reference>
<evidence type="ECO:0000313" key="2">
    <source>
        <dbReference type="EMBL" id="MFC7140025.1"/>
    </source>
</evidence>
<name>A0ABD5XY25_9EURY</name>
<dbReference type="AlphaFoldDB" id="A0ABD5XY25"/>
<proteinExistence type="predicted"/>
<evidence type="ECO:0000313" key="3">
    <source>
        <dbReference type="Proteomes" id="UP001596432"/>
    </source>
</evidence>
<sequence length="485" mass="48364">MSPWVDATDGNTTDGGSSEPATSDDVDSGSSSGSYQWVDGQYRWVEDSSSGSDSDSSDSSSDSDSDSGSDSGGLLDNGFVSGDTSDSDSNDSDSSDSDSSDSGGLLDNDFVSGETSDSSTDSWEWSSGSSDSSGDSGGSDSSDSGSDSGSGGVPDPVPVGEQVSGVDVPGSYVNVVDVTRLHIEESNPTRGGYATVQAEFTNRIGQSVNISEAVTVNGSQVATVSASLPANGTESVTIDAPVPLQADAVKVTIADNSVSRNTSDYLEGQGISISPDPPQVGNDVELSLTWVNSIGQQINRTLPVMVNGQQVDSRTLTLGPHESQHMTVKVNVPASDRFDASIGPASWSVNTDQSSFYGGDGGFTTSPDQQGPDAVEGDSGETTNEDSRDVLDGSGGDSGSDSSGDSGSDSSGSDGGDSGGDPQGSSGGNGADSVVDTITNPFAGFGGGNDTGGGSDSGSGSSGPPVEMVALAALAGAAILHRRAN</sequence>
<feature type="compositionally biased region" description="Gly residues" evidence="1">
    <location>
        <begin position="444"/>
        <end position="461"/>
    </location>
</feature>
<feature type="compositionally biased region" description="Gly residues" evidence="1">
    <location>
        <begin position="413"/>
        <end position="430"/>
    </location>
</feature>
<feature type="compositionally biased region" description="Low complexity" evidence="1">
    <location>
        <begin position="399"/>
        <end position="412"/>
    </location>
</feature>
<feature type="region of interest" description="Disordered" evidence="1">
    <location>
        <begin position="1"/>
        <end position="166"/>
    </location>
</feature>
<dbReference type="GeneID" id="78820298"/>
<organism evidence="2 3">
    <name type="scientific">Halosimplex aquaticum</name>
    <dbReference type="NCBI Taxonomy" id="3026162"/>
    <lineage>
        <taxon>Archaea</taxon>
        <taxon>Methanobacteriati</taxon>
        <taxon>Methanobacteriota</taxon>
        <taxon>Stenosarchaea group</taxon>
        <taxon>Halobacteria</taxon>
        <taxon>Halobacteriales</taxon>
        <taxon>Haloarculaceae</taxon>
        <taxon>Halosimplex</taxon>
    </lineage>
</organism>
<gene>
    <name evidence="2" type="ORF">ACFQMA_09285</name>
</gene>
<feature type="compositionally biased region" description="Polar residues" evidence="1">
    <location>
        <begin position="9"/>
        <end position="21"/>
    </location>
</feature>
<evidence type="ECO:0000256" key="1">
    <source>
        <dbReference type="SAM" id="MobiDB-lite"/>
    </source>
</evidence>
<evidence type="ECO:0008006" key="4">
    <source>
        <dbReference type="Google" id="ProtNLM"/>
    </source>
</evidence>
<feature type="compositionally biased region" description="Low complexity" evidence="1">
    <location>
        <begin position="100"/>
        <end position="147"/>
    </location>
</feature>
<dbReference type="RefSeq" id="WP_274325592.1">
    <property type="nucleotide sequence ID" value="NZ_CP118158.1"/>
</dbReference>
<comment type="caution">
    <text evidence="2">The sequence shown here is derived from an EMBL/GenBank/DDBJ whole genome shotgun (WGS) entry which is preliminary data.</text>
</comment>
<protein>
    <recommendedName>
        <fullName evidence="4">PGF-CTERM sorting domain-containing protein</fullName>
    </recommendedName>
</protein>
<feature type="compositionally biased region" description="Polar residues" evidence="1">
    <location>
        <begin position="347"/>
        <end position="356"/>
    </location>
</feature>
<keyword evidence="3" id="KW-1185">Reference proteome</keyword>
<dbReference type="EMBL" id="JBHTAS010000001">
    <property type="protein sequence ID" value="MFC7140025.1"/>
    <property type="molecule type" value="Genomic_DNA"/>
</dbReference>
<feature type="compositionally biased region" description="Acidic residues" evidence="1">
    <location>
        <begin position="85"/>
        <end position="99"/>
    </location>
</feature>
<dbReference type="Proteomes" id="UP001596432">
    <property type="component" value="Unassembled WGS sequence"/>
</dbReference>
<feature type="compositionally biased region" description="Low complexity" evidence="1">
    <location>
        <begin position="47"/>
        <end position="60"/>
    </location>
</feature>
<accession>A0ABD5XY25</accession>
<feature type="region of interest" description="Disordered" evidence="1">
    <location>
        <begin position="345"/>
        <end position="465"/>
    </location>
</feature>